<dbReference type="PROSITE" id="PS50005">
    <property type="entry name" value="TPR"/>
    <property type="match status" value="2"/>
</dbReference>
<gene>
    <name evidence="3" type="ordered locus">Sgly_2039</name>
</gene>
<keyword evidence="3" id="KW-0808">Transferase</keyword>
<dbReference type="KEGG" id="sgy:Sgly_2039"/>
<dbReference type="InterPro" id="IPR011990">
    <property type="entry name" value="TPR-like_helical_dom_sf"/>
</dbReference>
<dbReference type="eggNOG" id="COG0457">
    <property type="taxonomic scope" value="Bacteria"/>
</dbReference>
<proteinExistence type="predicted"/>
<dbReference type="InterPro" id="IPR001173">
    <property type="entry name" value="Glyco_trans_2-like"/>
</dbReference>
<accession>F0T1J1</accession>
<evidence type="ECO:0000256" key="1">
    <source>
        <dbReference type="PROSITE-ProRule" id="PRU00339"/>
    </source>
</evidence>
<dbReference type="SMART" id="SM00028">
    <property type="entry name" value="TPR"/>
    <property type="match status" value="5"/>
</dbReference>
<feature type="repeat" description="TPR" evidence="1">
    <location>
        <begin position="319"/>
        <end position="352"/>
    </location>
</feature>
<dbReference type="RefSeq" id="WP_013625199.1">
    <property type="nucleotide sequence ID" value="NC_015172.1"/>
</dbReference>
<dbReference type="EMBL" id="CP002547">
    <property type="protein sequence ID" value="ADY56332.1"/>
    <property type="molecule type" value="Genomic_DNA"/>
</dbReference>
<dbReference type="eggNOG" id="COG0463">
    <property type="taxonomic scope" value="Bacteria"/>
</dbReference>
<keyword evidence="4" id="KW-1185">Reference proteome</keyword>
<dbReference type="Gene3D" id="1.25.40.10">
    <property type="entry name" value="Tetratricopeptide repeat domain"/>
    <property type="match status" value="2"/>
</dbReference>
<dbReference type="OrthoDB" id="9815923at2"/>
<reference evidence="3 4" key="1">
    <citation type="journal article" date="2011" name="Stand. Genomic Sci.">
        <title>Complete genome sequence of Syntrophobotulus glycolicus type strain (FlGlyR).</title>
        <authorList>
            <person name="Han C."/>
            <person name="Mwirichia R."/>
            <person name="Chertkov O."/>
            <person name="Held B."/>
            <person name="Lapidus A."/>
            <person name="Nolan M."/>
            <person name="Lucas S."/>
            <person name="Hammon N."/>
            <person name="Deshpande S."/>
            <person name="Cheng J.F."/>
            <person name="Tapia R."/>
            <person name="Goodwin L."/>
            <person name="Pitluck S."/>
            <person name="Huntemann M."/>
            <person name="Liolios K."/>
            <person name="Ivanova N."/>
            <person name="Pagani I."/>
            <person name="Mavromatis K."/>
            <person name="Ovchinikova G."/>
            <person name="Pati A."/>
            <person name="Chen A."/>
            <person name="Palaniappan K."/>
            <person name="Land M."/>
            <person name="Hauser L."/>
            <person name="Brambilla E.M."/>
            <person name="Rohde M."/>
            <person name="Spring S."/>
            <person name="Sikorski J."/>
            <person name="Goker M."/>
            <person name="Woyke T."/>
            <person name="Bristow J."/>
            <person name="Eisen J.A."/>
            <person name="Markowitz V."/>
            <person name="Hugenholtz P."/>
            <person name="Kyrpides N.C."/>
            <person name="Klenk H.P."/>
            <person name="Detter J.C."/>
        </authorList>
    </citation>
    <scope>NUCLEOTIDE SEQUENCE [LARGE SCALE GENOMIC DNA]</scope>
    <source>
        <strain evidence="4">DSM 8271 / FlGlyR</strain>
    </source>
</reference>
<dbReference type="Pfam" id="PF13181">
    <property type="entry name" value="TPR_8"/>
    <property type="match status" value="2"/>
</dbReference>
<evidence type="ECO:0000259" key="2">
    <source>
        <dbReference type="Pfam" id="PF00535"/>
    </source>
</evidence>
<feature type="domain" description="Glycosyltransferase 2-like" evidence="2">
    <location>
        <begin position="8"/>
        <end position="134"/>
    </location>
</feature>
<dbReference type="InterPro" id="IPR029044">
    <property type="entry name" value="Nucleotide-diphossugar_trans"/>
</dbReference>
<evidence type="ECO:0000313" key="4">
    <source>
        <dbReference type="Proteomes" id="UP000007488"/>
    </source>
</evidence>
<dbReference type="SUPFAM" id="SSF81901">
    <property type="entry name" value="HCP-like"/>
    <property type="match status" value="1"/>
</dbReference>
<sequence>MEKQKTVSLCMIVRNEALLLERCLNSVQGLVDEIIVVDTGSTDNTKEIALRFDAKIYDYPWNDNFSEARNYSLAKAACDWILLLDADEALCPRDRDKFIHLINTCPYDGCHFTICNHMSRGNEYNLHQAFRLLKNNGQYEFCGEIHEQITRKDRQPAFSRLSVEEITIDHYGYLPEIVAAQKKRERNLPILLKQIEADPENAFSLFNLGNEYLAQNKIDDALSWYEKAYTRMDKGQAYAPHLYYRLIICLNAKQEFLKALRLAEEALLVYPRCTDIAYCKGLIYVQQYNHLLAADAFRRCLDLGDPPGNLKFLEGCGTYRPYLSLGEIYLQNEAYDQAIEYLTKAFNLDHTHCEALYALGKAYAKKHNDPSKAADALSHYFSSLEHVPNSIVYTDILIKEKIYGPARAVLERFDTDPDHQAEITFLQSKLHFFTKNYPAAYEGFKKVADVSSLQSVLPNLQGESIRFMAIIGLLLDSLGNESMSYLERDFDPLLFQIYDRLHSLRQNKKPAALDADPSRCLQIIDEYLAIILKVGEFDLFTCSLEVLNLVDSKEVLLHLAKLYHQNGCPELTVQTILWSIKELDAIDLENAFLLRKNLIHLPFSHSTVSC</sequence>
<dbReference type="HOGENOM" id="CLU_023736_1_0_9"/>
<name>F0T1J1_SYNGF</name>
<dbReference type="STRING" id="645991.Sgly_2039"/>
<evidence type="ECO:0000313" key="3">
    <source>
        <dbReference type="EMBL" id="ADY56332.1"/>
    </source>
</evidence>
<dbReference type="CDD" id="cd02511">
    <property type="entry name" value="Beta4Glucosyltransferase"/>
    <property type="match status" value="1"/>
</dbReference>
<dbReference type="GO" id="GO:0016740">
    <property type="term" value="F:transferase activity"/>
    <property type="evidence" value="ECO:0007669"/>
    <property type="project" value="UniProtKB-KW"/>
</dbReference>
<dbReference type="PANTHER" id="PTHR43630:SF2">
    <property type="entry name" value="GLYCOSYLTRANSFERASE"/>
    <property type="match status" value="1"/>
</dbReference>
<protein>
    <submittedName>
        <fullName evidence="3">Glycosyl transferase family 2</fullName>
    </submittedName>
</protein>
<dbReference type="Pfam" id="PF00535">
    <property type="entry name" value="Glycos_transf_2"/>
    <property type="match status" value="1"/>
</dbReference>
<dbReference type="Gene3D" id="3.90.550.10">
    <property type="entry name" value="Spore Coat Polysaccharide Biosynthesis Protein SpsA, Chain A"/>
    <property type="match status" value="1"/>
</dbReference>
<dbReference type="Proteomes" id="UP000007488">
    <property type="component" value="Chromosome"/>
</dbReference>
<dbReference type="PANTHER" id="PTHR43630">
    <property type="entry name" value="POLY-BETA-1,6-N-ACETYL-D-GLUCOSAMINE SYNTHASE"/>
    <property type="match status" value="1"/>
</dbReference>
<dbReference type="InterPro" id="IPR019734">
    <property type="entry name" value="TPR_rpt"/>
</dbReference>
<organism evidence="3 4">
    <name type="scientific">Syntrophobotulus glycolicus (strain DSM 8271 / FlGlyR)</name>
    <dbReference type="NCBI Taxonomy" id="645991"/>
    <lineage>
        <taxon>Bacteria</taxon>
        <taxon>Bacillati</taxon>
        <taxon>Bacillota</taxon>
        <taxon>Clostridia</taxon>
        <taxon>Eubacteriales</taxon>
        <taxon>Desulfitobacteriaceae</taxon>
        <taxon>Syntrophobotulus</taxon>
    </lineage>
</organism>
<dbReference type="SUPFAM" id="SSF53448">
    <property type="entry name" value="Nucleotide-diphospho-sugar transferases"/>
    <property type="match status" value="1"/>
</dbReference>
<keyword evidence="1" id="KW-0802">TPR repeat</keyword>
<reference evidence="4" key="2">
    <citation type="submission" date="2011-02" db="EMBL/GenBank/DDBJ databases">
        <title>The complete genome of Syntrophobotulus glycolicus DSM 8271.</title>
        <authorList>
            <person name="Lucas S."/>
            <person name="Copeland A."/>
            <person name="Lapidus A."/>
            <person name="Bruce D."/>
            <person name="Goodwin L."/>
            <person name="Pitluck S."/>
            <person name="Kyrpides N."/>
            <person name="Mavromatis K."/>
            <person name="Pagani I."/>
            <person name="Ivanova N."/>
            <person name="Mikhailova N."/>
            <person name="Chertkov O."/>
            <person name="Held B."/>
            <person name="Detter J.C."/>
            <person name="Tapia R."/>
            <person name="Han C."/>
            <person name="Land M."/>
            <person name="Hauser L."/>
            <person name="Markowitz V."/>
            <person name="Cheng J.-F."/>
            <person name="Hugenholtz P."/>
            <person name="Woyke T."/>
            <person name="Wu D."/>
            <person name="Spring S."/>
            <person name="Schroeder M."/>
            <person name="Brambilla E."/>
            <person name="Klenk H.-P."/>
            <person name="Eisen J.A."/>
        </authorList>
    </citation>
    <scope>NUCLEOTIDE SEQUENCE [LARGE SCALE GENOMIC DNA]</scope>
    <source>
        <strain evidence="4">DSM 8271 / FlGlyR</strain>
    </source>
</reference>
<dbReference type="AlphaFoldDB" id="F0T1J1"/>
<feature type="repeat" description="TPR" evidence="1">
    <location>
        <begin position="202"/>
        <end position="235"/>
    </location>
</feature>